<protein>
    <submittedName>
        <fullName evidence="5">Decaprenyl-phosphate phosphoribosyltransferase</fullName>
        <ecNumber evidence="5">2.4.2.45</ecNumber>
    </submittedName>
</protein>
<evidence type="ECO:0000256" key="3">
    <source>
        <dbReference type="ARBA" id="ARBA00022989"/>
    </source>
</evidence>
<dbReference type="PANTHER" id="PTHR42723">
    <property type="entry name" value="CHLOROPHYLL SYNTHASE"/>
    <property type="match status" value="1"/>
</dbReference>
<dbReference type="EC" id="2.4.2.45" evidence="5"/>
<dbReference type="RefSeq" id="WP_153652436.1">
    <property type="nucleotide sequence ID" value="NZ_CP045737.1"/>
</dbReference>
<dbReference type="InterPro" id="IPR000537">
    <property type="entry name" value="UbiA_prenyltransferase"/>
</dbReference>
<evidence type="ECO:0000313" key="5">
    <source>
        <dbReference type="EMBL" id="QGG41167.1"/>
    </source>
</evidence>
<proteinExistence type="predicted"/>
<keyword evidence="2" id="KW-0812">Transmembrane</keyword>
<accession>A0A5Q2MDI5</accession>
<name>A0A5Q2MDI5_9ACTN</name>
<keyword evidence="5" id="KW-0328">Glycosyltransferase</keyword>
<evidence type="ECO:0000256" key="4">
    <source>
        <dbReference type="ARBA" id="ARBA00023136"/>
    </source>
</evidence>
<dbReference type="Proteomes" id="UP000392064">
    <property type="component" value="Chromosome"/>
</dbReference>
<reference evidence="5 6" key="1">
    <citation type="submission" date="2019-11" db="EMBL/GenBank/DDBJ databases">
        <authorList>
            <person name="Li J."/>
        </authorList>
    </citation>
    <scope>NUCLEOTIDE SEQUENCE [LARGE SCALE GENOMIC DNA]</scope>
    <source>
        <strain evidence="5 6">MF47</strain>
    </source>
</reference>
<keyword evidence="6" id="KW-1185">Reference proteome</keyword>
<evidence type="ECO:0000256" key="1">
    <source>
        <dbReference type="ARBA" id="ARBA00004141"/>
    </source>
</evidence>
<evidence type="ECO:0000313" key="6">
    <source>
        <dbReference type="Proteomes" id="UP000392064"/>
    </source>
</evidence>
<dbReference type="GO" id="GO:0016020">
    <property type="term" value="C:membrane"/>
    <property type="evidence" value="ECO:0007669"/>
    <property type="project" value="UniProtKB-SubCell"/>
</dbReference>
<dbReference type="InterPro" id="IPR044878">
    <property type="entry name" value="UbiA_sf"/>
</dbReference>
<keyword evidence="4" id="KW-0472">Membrane</keyword>
<dbReference type="NCBIfam" id="NF008978">
    <property type="entry name" value="PRK12324.1-4"/>
    <property type="match status" value="1"/>
</dbReference>
<dbReference type="Gene3D" id="1.10.357.140">
    <property type="entry name" value="UbiA prenyltransferase"/>
    <property type="match status" value="1"/>
</dbReference>
<keyword evidence="3" id="KW-1133">Transmembrane helix</keyword>
<organism evidence="5 6">
    <name type="scientific">Aeromicrobium yanjiei</name>
    <dbReference type="NCBI Taxonomy" id="2662028"/>
    <lineage>
        <taxon>Bacteria</taxon>
        <taxon>Bacillati</taxon>
        <taxon>Actinomycetota</taxon>
        <taxon>Actinomycetes</taxon>
        <taxon>Propionibacteriales</taxon>
        <taxon>Nocardioidaceae</taxon>
        <taxon>Aeromicrobium</taxon>
    </lineage>
</organism>
<comment type="subcellular location">
    <subcellularLocation>
        <location evidence="1">Membrane</location>
        <topology evidence="1">Multi-pass membrane protein</topology>
    </subcellularLocation>
</comment>
<dbReference type="GO" id="GO:0016765">
    <property type="term" value="F:transferase activity, transferring alkyl or aryl (other than methyl) groups"/>
    <property type="evidence" value="ECO:0007669"/>
    <property type="project" value="InterPro"/>
</dbReference>
<gene>
    <name evidence="5" type="ORF">GEV26_07205</name>
</gene>
<keyword evidence="5" id="KW-0808">Transferase</keyword>
<sequence>MNTPARTASAVIRTMRPRQWTKNTLVLAAPLAAGLTWTTGIVLDVVATFVAFTLAAAGIYLLNDVIDAEDDRRHPTKRNRPVASGELSSTLALACAGVCAALGIGIGYAVAPQLAATLILYALLQIAYAVGLKRQPVIDLSIVAAGFLLRAIAGGVAVDVPLSQWFLLVAAFGSLFMVAGKRYSELRSLGSAAGTRKTLETYSESYLRFVWSLAAAVTITAYSLWAFEISSHAEINWQAISIAPFVVGLLRYAVDVDRGLAGEPEEAVLRDPALQVLGAVWLIIFATGVYAS</sequence>
<dbReference type="GO" id="GO:0016757">
    <property type="term" value="F:glycosyltransferase activity"/>
    <property type="evidence" value="ECO:0007669"/>
    <property type="project" value="UniProtKB-KW"/>
</dbReference>
<dbReference type="CDD" id="cd13963">
    <property type="entry name" value="PT_UbiA_2"/>
    <property type="match status" value="1"/>
</dbReference>
<dbReference type="PANTHER" id="PTHR42723:SF1">
    <property type="entry name" value="CHLOROPHYLL SYNTHASE, CHLOROPLASTIC"/>
    <property type="match status" value="1"/>
</dbReference>
<dbReference type="InterPro" id="IPR050475">
    <property type="entry name" value="Prenyltransferase_related"/>
</dbReference>
<dbReference type="EMBL" id="CP045737">
    <property type="protein sequence ID" value="QGG41167.1"/>
    <property type="molecule type" value="Genomic_DNA"/>
</dbReference>
<evidence type="ECO:0000256" key="2">
    <source>
        <dbReference type="ARBA" id="ARBA00022692"/>
    </source>
</evidence>
<dbReference type="AlphaFoldDB" id="A0A5Q2MDI5"/>
<dbReference type="KEGG" id="aef:GEV26_07205"/>
<dbReference type="Pfam" id="PF01040">
    <property type="entry name" value="UbiA"/>
    <property type="match status" value="1"/>
</dbReference>